<keyword evidence="2 3" id="KW-0802">TPR repeat</keyword>
<accession>A0A7K1TFE0</accession>
<dbReference type="InterPro" id="IPR050498">
    <property type="entry name" value="Ycf3"/>
</dbReference>
<feature type="repeat" description="TPR" evidence="3">
    <location>
        <begin position="168"/>
        <end position="201"/>
    </location>
</feature>
<sequence>MKPFITPYIPVAIALLALASCATTTETDRPTTTAKAAQPMSTAPANTATDPTAVPLPDPAATPPADATASANATPLEGLDNPSAEAATATLDPNALTTSAATAERAAERKMTAADYRSQLARANLTLKMKPKDAQAHLERAKAYSNLKSYKEAQPDYVVALRTMRGNPDVYYNKGVNELMLKQYKAASNDFSGAVKFRPDDKEAFFGRGVAKMQMYQYKAAVSDFTRALAVDSLYADALEYRGISYASYDRKSEARKDLEKAAKLNPEAEKSLRRYGKGSSMVRGGNK</sequence>
<dbReference type="PANTHER" id="PTHR44858:SF1">
    <property type="entry name" value="UDP-N-ACETYLGLUCOSAMINE--PEPTIDE N-ACETYLGLUCOSAMINYLTRANSFERASE SPINDLY-RELATED"/>
    <property type="match status" value="1"/>
</dbReference>
<dbReference type="PROSITE" id="PS51257">
    <property type="entry name" value="PROKAR_LIPOPROTEIN"/>
    <property type="match status" value="1"/>
</dbReference>
<dbReference type="PANTHER" id="PTHR44858">
    <property type="entry name" value="TETRATRICOPEPTIDE REPEAT PROTEIN 6"/>
    <property type="match status" value="1"/>
</dbReference>
<evidence type="ECO:0000313" key="6">
    <source>
        <dbReference type="EMBL" id="MVN77116.1"/>
    </source>
</evidence>
<evidence type="ECO:0000256" key="1">
    <source>
        <dbReference type="ARBA" id="ARBA00022737"/>
    </source>
</evidence>
<evidence type="ECO:0000256" key="2">
    <source>
        <dbReference type="ARBA" id="ARBA00022803"/>
    </source>
</evidence>
<dbReference type="EMBL" id="WQKZ01000003">
    <property type="protein sequence ID" value="MVN77116.1"/>
    <property type="molecule type" value="Genomic_DNA"/>
</dbReference>
<feature type="compositionally biased region" description="Low complexity" evidence="4">
    <location>
        <begin position="63"/>
        <end position="75"/>
    </location>
</feature>
<feature type="chain" id="PRO_5029533034" description="Tetratricopeptide repeat protein" evidence="5">
    <location>
        <begin position="23"/>
        <end position="288"/>
    </location>
</feature>
<evidence type="ECO:0008006" key="8">
    <source>
        <dbReference type="Google" id="ProtNLM"/>
    </source>
</evidence>
<dbReference type="GO" id="GO:0046813">
    <property type="term" value="P:receptor-mediated virion attachment to host cell"/>
    <property type="evidence" value="ECO:0007669"/>
    <property type="project" value="TreeGrafter"/>
</dbReference>
<organism evidence="6 7">
    <name type="scientific">Hymenobacter ginkgonis</name>
    <dbReference type="NCBI Taxonomy" id="2682976"/>
    <lineage>
        <taxon>Bacteria</taxon>
        <taxon>Pseudomonadati</taxon>
        <taxon>Bacteroidota</taxon>
        <taxon>Cytophagia</taxon>
        <taxon>Cytophagales</taxon>
        <taxon>Hymenobacteraceae</taxon>
        <taxon>Hymenobacter</taxon>
    </lineage>
</organism>
<dbReference type="RefSeq" id="WP_157565849.1">
    <property type="nucleotide sequence ID" value="NZ_WQKZ01000003.1"/>
</dbReference>
<evidence type="ECO:0000313" key="7">
    <source>
        <dbReference type="Proteomes" id="UP000441336"/>
    </source>
</evidence>
<keyword evidence="1" id="KW-0677">Repeat</keyword>
<protein>
    <recommendedName>
        <fullName evidence="8">Tetratricopeptide repeat protein</fullName>
    </recommendedName>
</protein>
<dbReference type="SMART" id="SM00028">
    <property type="entry name" value="TPR"/>
    <property type="match status" value="4"/>
</dbReference>
<feature type="repeat" description="TPR" evidence="3">
    <location>
        <begin position="236"/>
        <end position="269"/>
    </location>
</feature>
<gene>
    <name evidence="6" type="ORF">GO988_12340</name>
</gene>
<dbReference type="PROSITE" id="PS50005">
    <property type="entry name" value="TPR"/>
    <property type="match status" value="2"/>
</dbReference>
<dbReference type="AlphaFoldDB" id="A0A7K1TFE0"/>
<feature type="signal peptide" evidence="5">
    <location>
        <begin position="1"/>
        <end position="22"/>
    </location>
</feature>
<feature type="compositionally biased region" description="Low complexity" evidence="4">
    <location>
        <begin position="42"/>
        <end position="53"/>
    </location>
</feature>
<dbReference type="InterPro" id="IPR011990">
    <property type="entry name" value="TPR-like_helical_dom_sf"/>
</dbReference>
<dbReference type="GO" id="GO:0009279">
    <property type="term" value="C:cell outer membrane"/>
    <property type="evidence" value="ECO:0007669"/>
    <property type="project" value="TreeGrafter"/>
</dbReference>
<evidence type="ECO:0000256" key="4">
    <source>
        <dbReference type="SAM" id="MobiDB-lite"/>
    </source>
</evidence>
<keyword evidence="5" id="KW-0732">Signal</keyword>
<dbReference type="Gene3D" id="1.25.40.10">
    <property type="entry name" value="Tetratricopeptide repeat domain"/>
    <property type="match status" value="2"/>
</dbReference>
<dbReference type="SUPFAM" id="SSF48452">
    <property type="entry name" value="TPR-like"/>
    <property type="match status" value="1"/>
</dbReference>
<dbReference type="Proteomes" id="UP000441336">
    <property type="component" value="Unassembled WGS sequence"/>
</dbReference>
<dbReference type="InterPro" id="IPR019734">
    <property type="entry name" value="TPR_rpt"/>
</dbReference>
<name>A0A7K1TFE0_9BACT</name>
<evidence type="ECO:0000256" key="3">
    <source>
        <dbReference type="PROSITE-ProRule" id="PRU00339"/>
    </source>
</evidence>
<evidence type="ECO:0000256" key="5">
    <source>
        <dbReference type="SAM" id="SignalP"/>
    </source>
</evidence>
<feature type="region of interest" description="Disordered" evidence="4">
    <location>
        <begin position="28"/>
        <end position="81"/>
    </location>
</feature>
<proteinExistence type="predicted"/>
<comment type="caution">
    <text evidence="6">The sequence shown here is derived from an EMBL/GenBank/DDBJ whole genome shotgun (WGS) entry which is preliminary data.</text>
</comment>
<keyword evidence="7" id="KW-1185">Reference proteome</keyword>
<reference evidence="6 7" key="1">
    <citation type="submission" date="2019-12" db="EMBL/GenBank/DDBJ databases">
        <title>Hymenobacter sp. HMF4947 Genome sequencing and assembly.</title>
        <authorList>
            <person name="Kang H."/>
            <person name="Cha I."/>
            <person name="Kim H."/>
            <person name="Joh K."/>
        </authorList>
    </citation>
    <scope>NUCLEOTIDE SEQUENCE [LARGE SCALE GENOMIC DNA]</scope>
    <source>
        <strain evidence="6 7">HMF4947</strain>
    </source>
</reference>